<evidence type="ECO:0000256" key="1">
    <source>
        <dbReference type="SAM" id="MobiDB-lite"/>
    </source>
</evidence>
<organism evidence="2">
    <name type="scientific">Arundo donax</name>
    <name type="common">Giant reed</name>
    <name type="synonym">Donax arundinaceus</name>
    <dbReference type="NCBI Taxonomy" id="35708"/>
    <lineage>
        <taxon>Eukaryota</taxon>
        <taxon>Viridiplantae</taxon>
        <taxon>Streptophyta</taxon>
        <taxon>Embryophyta</taxon>
        <taxon>Tracheophyta</taxon>
        <taxon>Spermatophyta</taxon>
        <taxon>Magnoliopsida</taxon>
        <taxon>Liliopsida</taxon>
        <taxon>Poales</taxon>
        <taxon>Poaceae</taxon>
        <taxon>PACMAD clade</taxon>
        <taxon>Arundinoideae</taxon>
        <taxon>Arundineae</taxon>
        <taxon>Arundo</taxon>
    </lineage>
</organism>
<accession>A0A0A9CVI3</accession>
<dbReference type="AlphaFoldDB" id="A0A0A9CVI3"/>
<reference evidence="2" key="1">
    <citation type="submission" date="2014-09" db="EMBL/GenBank/DDBJ databases">
        <authorList>
            <person name="Magalhaes I.L.F."/>
            <person name="Oliveira U."/>
            <person name="Santos F.R."/>
            <person name="Vidigal T.H.D.A."/>
            <person name="Brescovit A.D."/>
            <person name="Santos A.J."/>
        </authorList>
    </citation>
    <scope>NUCLEOTIDE SEQUENCE</scope>
    <source>
        <tissue evidence="2">Shoot tissue taken approximately 20 cm above the soil surface</tissue>
    </source>
</reference>
<feature type="compositionally biased region" description="Basic and acidic residues" evidence="1">
    <location>
        <begin position="51"/>
        <end position="81"/>
    </location>
</feature>
<proteinExistence type="predicted"/>
<reference evidence="2" key="2">
    <citation type="journal article" date="2015" name="Data Brief">
        <title>Shoot transcriptome of the giant reed, Arundo donax.</title>
        <authorList>
            <person name="Barrero R.A."/>
            <person name="Guerrero F.D."/>
            <person name="Moolhuijzen P."/>
            <person name="Goolsby J.A."/>
            <person name="Tidwell J."/>
            <person name="Bellgard S.E."/>
            <person name="Bellgard M.I."/>
        </authorList>
    </citation>
    <scope>NUCLEOTIDE SEQUENCE</scope>
    <source>
        <tissue evidence="2">Shoot tissue taken approximately 20 cm above the soil surface</tissue>
    </source>
</reference>
<evidence type="ECO:0000313" key="2">
    <source>
        <dbReference type="EMBL" id="JAD79576.1"/>
    </source>
</evidence>
<name>A0A0A9CVI3_ARUDO</name>
<protein>
    <submittedName>
        <fullName evidence="2">Uncharacterized protein</fullName>
    </submittedName>
</protein>
<feature type="region of interest" description="Disordered" evidence="1">
    <location>
        <begin position="1"/>
        <end position="106"/>
    </location>
</feature>
<sequence>MVEAVAEPDELHVGRRHQHRRLSTLADRPRRERQPQLLVPPHGPRAHPGRRSAEEHQQPARGGREVDGEGRACRLPVREAGGHGCGGGSDASSERARFSWCSREWD</sequence>
<dbReference type="EMBL" id="GBRH01218319">
    <property type="protein sequence ID" value="JAD79576.1"/>
    <property type="molecule type" value="Transcribed_RNA"/>
</dbReference>
<feature type="compositionally biased region" description="Basic and acidic residues" evidence="1">
    <location>
        <begin position="92"/>
        <end position="106"/>
    </location>
</feature>